<dbReference type="PRINTS" id="PR00032">
    <property type="entry name" value="HTHARAC"/>
</dbReference>
<dbReference type="PANTHER" id="PTHR43280">
    <property type="entry name" value="ARAC-FAMILY TRANSCRIPTIONAL REGULATOR"/>
    <property type="match status" value="1"/>
</dbReference>
<evidence type="ECO:0000256" key="1">
    <source>
        <dbReference type="ARBA" id="ARBA00023015"/>
    </source>
</evidence>
<sequence>MNRNNVLLDAFDYQLNMFYSKPAMHSHNEFEIYYLHSGRAKFIIGSSWFEVHPGDLVIMNGLSPHGTVIQERCTKTNIKFDESCAAALFQPFGSFNVLKPFRDLHNMYWKITGERRENLDHIFKNLNIYYNQPSIVNFHRLRLSFADLLLFIYELSEQHAGQRLAHEPDFSSGLPEVFSFLNQNYMQNLTLDEIAREVHYCKFYICRAIKKATGLTVFEYVNRRRINQAKLLFLLYPERTVADIGYEVGFKQPSHFSRIFKTTVGMPPEEYRRSSSEK</sequence>
<protein>
    <submittedName>
        <fullName evidence="5">AraC family transcriptional regulator</fullName>
    </submittedName>
</protein>
<gene>
    <name evidence="5" type="ORF">ACFFNY_23270</name>
</gene>
<dbReference type="InterPro" id="IPR037923">
    <property type="entry name" value="HTH-like"/>
</dbReference>
<evidence type="ECO:0000259" key="4">
    <source>
        <dbReference type="PROSITE" id="PS01124"/>
    </source>
</evidence>
<dbReference type="Pfam" id="PF12833">
    <property type="entry name" value="HTH_18"/>
    <property type="match status" value="1"/>
</dbReference>
<dbReference type="InterPro" id="IPR009057">
    <property type="entry name" value="Homeodomain-like_sf"/>
</dbReference>
<proteinExistence type="predicted"/>
<organism evidence="5 6">
    <name type="scientific">Paenibacillus hodogayensis</name>
    <dbReference type="NCBI Taxonomy" id="279208"/>
    <lineage>
        <taxon>Bacteria</taxon>
        <taxon>Bacillati</taxon>
        <taxon>Bacillota</taxon>
        <taxon>Bacilli</taxon>
        <taxon>Bacillales</taxon>
        <taxon>Paenibacillaceae</taxon>
        <taxon>Paenibacillus</taxon>
    </lineage>
</organism>
<dbReference type="Pfam" id="PF02311">
    <property type="entry name" value="AraC_binding"/>
    <property type="match status" value="1"/>
</dbReference>
<dbReference type="PANTHER" id="PTHR43280:SF17">
    <property type="entry name" value="ARAC-TYPE DNA-BINDING DOMAIN-CONTAINING PROTEIN"/>
    <property type="match status" value="1"/>
</dbReference>
<dbReference type="InterPro" id="IPR018060">
    <property type="entry name" value="HTH_AraC"/>
</dbReference>
<keyword evidence="1" id="KW-0805">Transcription regulation</keyword>
<dbReference type="InterPro" id="IPR020449">
    <property type="entry name" value="Tscrpt_reg_AraC-type_HTH"/>
</dbReference>
<dbReference type="Proteomes" id="UP001589619">
    <property type="component" value="Unassembled WGS sequence"/>
</dbReference>
<keyword evidence="6" id="KW-1185">Reference proteome</keyword>
<comment type="caution">
    <text evidence="5">The sequence shown here is derived from an EMBL/GenBank/DDBJ whole genome shotgun (WGS) entry which is preliminary data.</text>
</comment>
<keyword evidence="2" id="KW-0238">DNA-binding</keyword>
<dbReference type="InterPro" id="IPR003313">
    <property type="entry name" value="AraC-bd"/>
</dbReference>
<keyword evidence="3" id="KW-0804">Transcription</keyword>
<evidence type="ECO:0000313" key="6">
    <source>
        <dbReference type="Proteomes" id="UP001589619"/>
    </source>
</evidence>
<dbReference type="SUPFAM" id="SSF51215">
    <property type="entry name" value="Regulatory protein AraC"/>
    <property type="match status" value="1"/>
</dbReference>
<dbReference type="RefSeq" id="WP_344916007.1">
    <property type="nucleotide sequence ID" value="NZ_BAAAYO010000018.1"/>
</dbReference>
<reference evidence="5 6" key="1">
    <citation type="submission" date="2024-09" db="EMBL/GenBank/DDBJ databases">
        <authorList>
            <person name="Sun Q."/>
            <person name="Mori K."/>
        </authorList>
    </citation>
    <scope>NUCLEOTIDE SEQUENCE [LARGE SCALE GENOMIC DNA]</scope>
    <source>
        <strain evidence="5 6">JCM 12520</strain>
    </source>
</reference>
<dbReference type="SMART" id="SM00342">
    <property type="entry name" value="HTH_ARAC"/>
    <property type="match status" value="1"/>
</dbReference>
<accession>A0ABV5W1Q5</accession>
<dbReference type="Gene3D" id="2.60.120.10">
    <property type="entry name" value="Jelly Rolls"/>
    <property type="match status" value="1"/>
</dbReference>
<dbReference type="SUPFAM" id="SSF46689">
    <property type="entry name" value="Homeodomain-like"/>
    <property type="match status" value="2"/>
</dbReference>
<dbReference type="EMBL" id="JBHMAG010000015">
    <property type="protein sequence ID" value="MFB9754500.1"/>
    <property type="molecule type" value="Genomic_DNA"/>
</dbReference>
<dbReference type="InterPro" id="IPR014710">
    <property type="entry name" value="RmlC-like_jellyroll"/>
</dbReference>
<evidence type="ECO:0000313" key="5">
    <source>
        <dbReference type="EMBL" id="MFB9754500.1"/>
    </source>
</evidence>
<feature type="domain" description="HTH araC/xylS-type" evidence="4">
    <location>
        <begin position="175"/>
        <end position="274"/>
    </location>
</feature>
<evidence type="ECO:0000256" key="2">
    <source>
        <dbReference type="ARBA" id="ARBA00023125"/>
    </source>
</evidence>
<dbReference type="Gene3D" id="1.10.10.60">
    <property type="entry name" value="Homeodomain-like"/>
    <property type="match status" value="2"/>
</dbReference>
<dbReference type="PROSITE" id="PS01124">
    <property type="entry name" value="HTH_ARAC_FAMILY_2"/>
    <property type="match status" value="1"/>
</dbReference>
<name>A0ABV5W1Q5_9BACL</name>
<evidence type="ECO:0000256" key="3">
    <source>
        <dbReference type="ARBA" id="ARBA00023163"/>
    </source>
</evidence>